<evidence type="ECO:0000313" key="3">
    <source>
        <dbReference type="Proteomes" id="UP001139311"/>
    </source>
</evidence>
<dbReference type="AlphaFoldDB" id="A0A9X1ICP9"/>
<gene>
    <name evidence="2" type="ORF">LHA35_08610</name>
</gene>
<proteinExistence type="predicted"/>
<evidence type="ECO:0000256" key="1">
    <source>
        <dbReference type="SAM" id="MobiDB-lite"/>
    </source>
</evidence>
<organism evidence="2 3">
    <name type="scientific">Roseicella aerolata</name>
    <dbReference type="NCBI Taxonomy" id="2883479"/>
    <lineage>
        <taxon>Bacteria</taxon>
        <taxon>Pseudomonadati</taxon>
        <taxon>Pseudomonadota</taxon>
        <taxon>Alphaproteobacteria</taxon>
        <taxon>Acetobacterales</taxon>
        <taxon>Roseomonadaceae</taxon>
        <taxon>Roseicella</taxon>
    </lineage>
</organism>
<keyword evidence="3" id="KW-1185">Reference proteome</keyword>
<comment type="caution">
    <text evidence="2">The sequence shown here is derived from an EMBL/GenBank/DDBJ whole genome shotgun (WGS) entry which is preliminary data.</text>
</comment>
<dbReference type="EMBL" id="JAJAQI010000010">
    <property type="protein sequence ID" value="MCB4821791.1"/>
    <property type="molecule type" value="Genomic_DNA"/>
</dbReference>
<sequence length="124" mass="12324">MDSIARLDLGVPLPACAAGALVGRVEAACPASDAAELEWTAAIAGKHRMHALPGTDAGLASDRAGRWRGAAAGRVTMPPDGPLQPCARTGGPAADRSAPDARHRAIAAHNGPILGALSPPVTAA</sequence>
<name>A0A9X1ICP9_9PROT</name>
<protein>
    <submittedName>
        <fullName evidence="2">Uncharacterized protein</fullName>
    </submittedName>
</protein>
<feature type="region of interest" description="Disordered" evidence="1">
    <location>
        <begin position="72"/>
        <end position="104"/>
    </location>
</feature>
<dbReference type="RefSeq" id="WP_226607054.1">
    <property type="nucleotide sequence ID" value="NZ_JAJAQI010000010.1"/>
</dbReference>
<evidence type="ECO:0000313" key="2">
    <source>
        <dbReference type="EMBL" id="MCB4821791.1"/>
    </source>
</evidence>
<reference evidence="2" key="1">
    <citation type="submission" date="2021-10" db="EMBL/GenBank/DDBJ databases">
        <title>Roseicella aerolatum sp. nov., isolated from aerosols of e-waste dismantling site.</title>
        <authorList>
            <person name="Qin T."/>
        </authorList>
    </citation>
    <scope>NUCLEOTIDE SEQUENCE</scope>
    <source>
        <strain evidence="2">GB24</strain>
    </source>
</reference>
<dbReference type="Proteomes" id="UP001139311">
    <property type="component" value="Unassembled WGS sequence"/>
</dbReference>
<accession>A0A9X1ICP9</accession>